<keyword evidence="2" id="KW-1185">Reference proteome</keyword>
<feature type="non-terminal residue" evidence="1">
    <location>
        <position position="150"/>
    </location>
</feature>
<gene>
    <name evidence="1" type="ORF">CVT26_004751</name>
</gene>
<protein>
    <submittedName>
        <fullName evidence="1">Uncharacterized protein</fullName>
    </submittedName>
</protein>
<evidence type="ECO:0000313" key="2">
    <source>
        <dbReference type="Proteomes" id="UP000284706"/>
    </source>
</evidence>
<sequence>MTAFPSDVPLAESRTRAAGLMLVAKRVREWIRPKWYSIFVLGLHRDSSERDLNFPPSTMSKDRAFMENVSGLAKHLFIGDDTTDDSILSLLESCVNTQDLALGLDYYRVFESNVGEACLSAICDLKDLKRLKLVTLLTQKKLSRVEASSV</sequence>
<evidence type="ECO:0000313" key="1">
    <source>
        <dbReference type="EMBL" id="PPQ96117.1"/>
    </source>
</evidence>
<comment type="caution">
    <text evidence="1">The sequence shown here is derived from an EMBL/GenBank/DDBJ whole genome shotgun (WGS) entry which is preliminary data.</text>
</comment>
<dbReference type="EMBL" id="NHYE01001395">
    <property type="protein sequence ID" value="PPQ96117.1"/>
    <property type="molecule type" value="Genomic_DNA"/>
</dbReference>
<dbReference type="Proteomes" id="UP000284706">
    <property type="component" value="Unassembled WGS sequence"/>
</dbReference>
<proteinExistence type="predicted"/>
<reference evidence="1 2" key="1">
    <citation type="journal article" date="2018" name="Evol. Lett.">
        <title>Horizontal gene cluster transfer increased hallucinogenic mushroom diversity.</title>
        <authorList>
            <person name="Reynolds H.T."/>
            <person name="Vijayakumar V."/>
            <person name="Gluck-Thaler E."/>
            <person name="Korotkin H.B."/>
            <person name="Matheny P.B."/>
            <person name="Slot J.C."/>
        </authorList>
    </citation>
    <scope>NUCLEOTIDE SEQUENCE [LARGE SCALE GENOMIC DNA]</scope>
    <source>
        <strain evidence="1 2">SRW20</strain>
    </source>
</reference>
<dbReference type="InParanoid" id="A0A409XZA6"/>
<accession>A0A409XZA6</accession>
<name>A0A409XZA6_9AGAR</name>
<dbReference type="AlphaFoldDB" id="A0A409XZA6"/>
<organism evidence="1 2">
    <name type="scientific">Gymnopilus dilepis</name>
    <dbReference type="NCBI Taxonomy" id="231916"/>
    <lineage>
        <taxon>Eukaryota</taxon>
        <taxon>Fungi</taxon>
        <taxon>Dikarya</taxon>
        <taxon>Basidiomycota</taxon>
        <taxon>Agaricomycotina</taxon>
        <taxon>Agaricomycetes</taxon>
        <taxon>Agaricomycetidae</taxon>
        <taxon>Agaricales</taxon>
        <taxon>Agaricineae</taxon>
        <taxon>Hymenogastraceae</taxon>
        <taxon>Gymnopilus</taxon>
    </lineage>
</organism>